<organism evidence="2 3">
    <name type="scientific">Rhizobium pisi</name>
    <dbReference type="NCBI Taxonomy" id="574561"/>
    <lineage>
        <taxon>Bacteria</taxon>
        <taxon>Pseudomonadati</taxon>
        <taxon>Pseudomonadota</taxon>
        <taxon>Alphaproteobacteria</taxon>
        <taxon>Hyphomicrobiales</taxon>
        <taxon>Rhizobiaceae</taxon>
        <taxon>Rhizobium/Agrobacterium group</taxon>
        <taxon>Rhizobium</taxon>
    </lineage>
</organism>
<evidence type="ECO:0008006" key="4">
    <source>
        <dbReference type="Google" id="ProtNLM"/>
    </source>
</evidence>
<dbReference type="EMBL" id="RJJT01000048">
    <property type="protein sequence ID" value="RSB59181.1"/>
    <property type="molecule type" value="Genomic_DNA"/>
</dbReference>
<accession>A0A3R9A6T8</accession>
<dbReference type="InterPro" id="IPR011047">
    <property type="entry name" value="Quinoprotein_ADH-like_sf"/>
</dbReference>
<dbReference type="SUPFAM" id="SSF50998">
    <property type="entry name" value="Quinoprotein alcohol dehydrogenase-like"/>
    <property type="match status" value="1"/>
</dbReference>
<keyword evidence="1" id="KW-0472">Membrane</keyword>
<dbReference type="InterPro" id="IPR015943">
    <property type="entry name" value="WD40/YVTN_repeat-like_dom_sf"/>
</dbReference>
<dbReference type="RefSeq" id="WP_125851202.1">
    <property type="nucleotide sequence ID" value="NZ_RJJT01000048.1"/>
</dbReference>
<evidence type="ECO:0000313" key="3">
    <source>
        <dbReference type="Proteomes" id="UP000277279"/>
    </source>
</evidence>
<dbReference type="Proteomes" id="UP000277279">
    <property type="component" value="Unassembled WGS sequence"/>
</dbReference>
<comment type="caution">
    <text evidence="2">The sequence shown here is derived from an EMBL/GenBank/DDBJ whole genome shotgun (WGS) entry which is preliminary data.</text>
</comment>
<proteinExistence type="predicted"/>
<name>A0A3R9A6T8_9HYPH</name>
<protein>
    <recommendedName>
        <fullName evidence="4">WD40 repeat domain-containing protein</fullName>
    </recommendedName>
</protein>
<sequence length="852" mass="93629">MIPSSACQQQADTHPALWDEPWSSKLHHVLGHDLRETAAGSANGPSDETVNAIVRSFDSVRQDVRRGLIFAVIAISLAILTATAIWFWQSARVERDAATANLISAQAKLEFEDARNTLPLSVKLAREAAWRLLDHERSNSEAFGVLLAGTRLLPDAEIDQLELPAPVAQVLQRTEFGDLLLRLENRALCSASHSVRNLYCIDTSRTNTHIAQIPRSAAFAVSDESGKLCMYFANPDTAPRFLHCEENLPMEFGSDPGQETTAWFILDNGRMIAYSDDRICSWKIDESAALSAQTCQLFSALDAVVPYKDNSILVMRNNRACVYEVIEEGIVPSIEAPTFCIPVIGRIVGVSAGYFVASADDGHVSIIDLASLKSQEYAIPFVAQVALSHDLHVAAIRQMPQASVRNEVLLVDLTTGQERGRLRHDGRINAVEMLPGRPYIVTRSGASYPSDGTVSLWDVRTGREVTRFAVEGPVVALAILPGDSGRIAIAVNPEGATKPKLELWPFRRSEHEILPIQKRVVSSRVFTFQDGSVVLVGERERSCAYRVGDTGTPRCVTHTDTPVRLTLQGAERILSISTQETGQRLCSASISVGAAAALECPLNAPTEVEALSHNGRWLARRANEQVCIRTTDTKDQSQEKCLPGTARARLVTDDGRLLLTDRNPDGEVIYDIDKSRAILRIPAFQGDWEFTEFTTDNRYVALANSEGDYNSTVVRVYDTTYGTEVSQTTLPGRVLSMSFGSDDILAIGVEQGGAYLWNWRKNTMVARMSLGYPVQALSFDKNGRLLTVAGSRTQPYTELQRWSASYQALFSDSCGKLPESLESSELERYGIFDAPRFVCSKGSGFDEQGSAF</sequence>
<keyword evidence="1" id="KW-1133">Transmembrane helix</keyword>
<dbReference type="PANTHER" id="PTHR19879">
    <property type="entry name" value="TRANSCRIPTION INITIATION FACTOR TFIID"/>
    <property type="match status" value="1"/>
</dbReference>
<evidence type="ECO:0000313" key="2">
    <source>
        <dbReference type="EMBL" id="RSB59181.1"/>
    </source>
</evidence>
<gene>
    <name evidence="2" type="ORF">EFD55_32775</name>
</gene>
<dbReference type="Gene3D" id="2.130.10.10">
    <property type="entry name" value="YVTN repeat-like/Quinoprotein amine dehydrogenase"/>
    <property type="match status" value="2"/>
</dbReference>
<keyword evidence="1" id="KW-0812">Transmembrane</keyword>
<evidence type="ECO:0000256" key="1">
    <source>
        <dbReference type="SAM" id="Phobius"/>
    </source>
</evidence>
<dbReference type="PANTHER" id="PTHR19879:SF9">
    <property type="entry name" value="TRANSCRIPTION INITIATION FACTOR TFIID SUBUNIT 5"/>
    <property type="match status" value="1"/>
</dbReference>
<dbReference type="OrthoDB" id="9805828at2"/>
<dbReference type="AlphaFoldDB" id="A0A3R9A6T8"/>
<feature type="transmembrane region" description="Helical" evidence="1">
    <location>
        <begin position="68"/>
        <end position="88"/>
    </location>
</feature>
<reference evidence="2 3" key="1">
    <citation type="submission" date="2018-11" db="EMBL/GenBank/DDBJ databases">
        <authorList>
            <person name="Huo Y."/>
        </authorList>
    </citation>
    <scope>NUCLEOTIDE SEQUENCE [LARGE SCALE GENOMIC DNA]</scope>
    <source>
        <strain evidence="2 3">DSM 30132</strain>
    </source>
</reference>